<sequence length="441" mass="46476">MADLRVLVVDKATGQQLVGAVVNGYATDTLGQVAIPNAGKEGDSIILSVRKAGYLQQKGTVTIPANPNEGAKIEMTRDPNVQPVSQPAGHPPLPSSRRGTGSPGGVGVQKMKKTNWVGIVLISVFALALVGLGYFAVRMGGKVFSGGAVATEPVAGGGDLRSTDVPPEPTPLAPPKMPSPEEAVDPGSAPWKSPSQWMTIGMGAMLVLALVADTFQKIQHRGKERHRVENWVVWVSLVATVLGVIYVWWSDSQVIRALTPTGESSVAMLIACALWTIAFFATRDPSYPAFGLAAVSTLYLVTADKTRGALGGVIGFPDGSAMYNLDGVFRLISNNQTELAKFSITIYLLLVLAMILWLIDLIVALDPVKPRSFLGVVLGVIGGVLVFAISKGFDPRWGLILLLGGIVGVMVVDHEDWDEGISLAIVLGLLLGLAFATPLVG</sequence>
<keyword evidence="2" id="KW-0812">Transmembrane</keyword>
<accession>A0A0G1JG22</accession>
<keyword evidence="2" id="KW-0472">Membrane</keyword>
<dbReference type="Proteomes" id="UP000034617">
    <property type="component" value="Unassembled WGS sequence"/>
</dbReference>
<feature type="transmembrane region" description="Helical" evidence="2">
    <location>
        <begin position="397"/>
        <end position="414"/>
    </location>
</feature>
<feature type="region of interest" description="Disordered" evidence="1">
    <location>
        <begin position="79"/>
        <end position="107"/>
    </location>
</feature>
<name>A0A0G1JG22_9BACT</name>
<organism evidence="3 4">
    <name type="scientific">Candidatus Gottesmanbacteria bacterium GW2011_GWB1_44_11c</name>
    <dbReference type="NCBI Taxonomy" id="1618447"/>
    <lineage>
        <taxon>Bacteria</taxon>
        <taxon>Candidatus Gottesmaniibacteriota</taxon>
    </lineage>
</organism>
<keyword evidence="2" id="KW-1133">Transmembrane helix</keyword>
<evidence type="ECO:0000313" key="4">
    <source>
        <dbReference type="Proteomes" id="UP000034617"/>
    </source>
</evidence>
<feature type="transmembrane region" description="Helical" evidence="2">
    <location>
        <begin position="420"/>
        <end position="440"/>
    </location>
</feature>
<feature type="transmembrane region" description="Helical" evidence="2">
    <location>
        <begin position="116"/>
        <end position="137"/>
    </location>
</feature>
<comment type="caution">
    <text evidence="3">The sequence shown here is derived from an EMBL/GenBank/DDBJ whole genome shotgun (WGS) entry which is preliminary data.</text>
</comment>
<feature type="region of interest" description="Disordered" evidence="1">
    <location>
        <begin position="155"/>
        <end position="190"/>
    </location>
</feature>
<feature type="transmembrane region" description="Helical" evidence="2">
    <location>
        <begin position="339"/>
        <end position="359"/>
    </location>
</feature>
<proteinExistence type="predicted"/>
<feature type="transmembrane region" description="Helical" evidence="2">
    <location>
        <begin position="371"/>
        <end position="390"/>
    </location>
</feature>
<feature type="transmembrane region" description="Helical" evidence="2">
    <location>
        <begin position="264"/>
        <end position="282"/>
    </location>
</feature>
<dbReference type="EMBL" id="LCHM01000080">
    <property type="protein sequence ID" value="KKT34334.1"/>
    <property type="molecule type" value="Genomic_DNA"/>
</dbReference>
<feature type="compositionally biased region" description="Pro residues" evidence="1">
    <location>
        <begin position="166"/>
        <end position="178"/>
    </location>
</feature>
<dbReference type="AlphaFoldDB" id="A0A0G1JG22"/>
<protein>
    <submittedName>
        <fullName evidence="3">Uncharacterized protein</fullName>
    </submittedName>
</protein>
<evidence type="ECO:0000313" key="3">
    <source>
        <dbReference type="EMBL" id="KKT34334.1"/>
    </source>
</evidence>
<reference evidence="3 4" key="1">
    <citation type="journal article" date="2015" name="Nature">
        <title>rRNA introns, odd ribosomes, and small enigmatic genomes across a large radiation of phyla.</title>
        <authorList>
            <person name="Brown C.T."/>
            <person name="Hug L.A."/>
            <person name="Thomas B.C."/>
            <person name="Sharon I."/>
            <person name="Castelle C.J."/>
            <person name="Singh A."/>
            <person name="Wilkins M.J."/>
            <person name="Williams K.H."/>
            <person name="Banfield J.F."/>
        </authorList>
    </citation>
    <scope>NUCLEOTIDE SEQUENCE [LARGE SCALE GENOMIC DNA]</scope>
</reference>
<evidence type="ECO:0000256" key="1">
    <source>
        <dbReference type="SAM" id="MobiDB-lite"/>
    </source>
</evidence>
<feature type="transmembrane region" description="Helical" evidence="2">
    <location>
        <begin position="197"/>
        <end position="216"/>
    </location>
</feature>
<evidence type="ECO:0000256" key="2">
    <source>
        <dbReference type="SAM" id="Phobius"/>
    </source>
</evidence>
<feature type="transmembrane region" description="Helical" evidence="2">
    <location>
        <begin position="228"/>
        <end position="249"/>
    </location>
</feature>
<gene>
    <name evidence="3" type="ORF">UW22_C0080G0003</name>
</gene>